<sequence length="175" mass="18406">MQQQASGGSRWAVVGVIGGGGRWLDGGNRRLVAIGGQWSASSEVAADRWLQQAASGGQQIGRWRLTGKGRRELSGGREVSGGQQATGDRRVVDSEGGLRLWATKLSAEEELKKMEVETVYTTWWSAGVIAASKKKYDDDIASAGSGYQSVALVVGVTGIVSTCLAAILPLIDEGI</sequence>
<feature type="transmembrane region" description="Helical" evidence="1">
    <location>
        <begin position="150"/>
        <end position="171"/>
    </location>
</feature>
<organism evidence="2 3">
    <name type="scientific">Zingiber officinale</name>
    <name type="common">Ginger</name>
    <name type="synonym">Amomum zingiber</name>
    <dbReference type="NCBI Taxonomy" id="94328"/>
    <lineage>
        <taxon>Eukaryota</taxon>
        <taxon>Viridiplantae</taxon>
        <taxon>Streptophyta</taxon>
        <taxon>Embryophyta</taxon>
        <taxon>Tracheophyta</taxon>
        <taxon>Spermatophyta</taxon>
        <taxon>Magnoliopsida</taxon>
        <taxon>Liliopsida</taxon>
        <taxon>Zingiberales</taxon>
        <taxon>Zingiberaceae</taxon>
        <taxon>Zingiber</taxon>
    </lineage>
</organism>
<keyword evidence="1" id="KW-1133">Transmembrane helix</keyword>
<dbReference type="AlphaFoldDB" id="A0A8J5FLR6"/>
<accession>A0A8J5FLR6</accession>
<gene>
    <name evidence="2" type="ORF">ZIOFF_051330</name>
</gene>
<evidence type="ECO:0000256" key="1">
    <source>
        <dbReference type="SAM" id="Phobius"/>
    </source>
</evidence>
<keyword evidence="3" id="KW-1185">Reference proteome</keyword>
<dbReference type="Proteomes" id="UP000734854">
    <property type="component" value="Unassembled WGS sequence"/>
</dbReference>
<evidence type="ECO:0000313" key="3">
    <source>
        <dbReference type="Proteomes" id="UP000734854"/>
    </source>
</evidence>
<comment type="caution">
    <text evidence="2">The sequence shown here is derived from an EMBL/GenBank/DDBJ whole genome shotgun (WGS) entry which is preliminary data.</text>
</comment>
<keyword evidence="1" id="KW-0472">Membrane</keyword>
<name>A0A8J5FLR6_ZINOF</name>
<proteinExistence type="predicted"/>
<evidence type="ECO:0000313" key="2">
    <source>
        <dbReference type="EMBL" id="KAG6490048.1"/>
    </source>
</evidence>
<keyword evidence="1" id="KW-0812">Transmembrane</keyword>
<reference evidence="2 3" key="1">
    <citation type="submission" date="2020-08" db="EMBL/GenBank/DDBJ databases">
        <title>Plant Genome Project.</title>
        <authorList>
            <person name="Zhang R.-G."/>
        </authorList>
    </citation>
    <scope>NUCLEOTIDE SEQUENCE [LARGE SCALE GENOMIC DNA]</scope>
    <source>
        <tissue evidence="2">Rhizome</tissue>
    </source>
</reference>
<protein>
    <submittedName>
        <fullName evidence="2">Uncharacterized protein</fullName>
    </submittedName>
</protein>
<dbReference type="EMBL" id="JACMSC010000014">
    <property type="protein sequence ID" value="KAG6490048.1"/>
    <property type="molecule type" value="Genomic_DNA"/>
</dbReference>